<dbReference type="RefSeq" id="WP_203819362.1">
    <property type="nucleotide sequence ID" value="NZ_BAAABP010000063.1"/>
</dbReference>
<protein>
    <submittedName>
        <fullName evidence="1">Uncharacterized protein</fullName>
    </submittedName>
</protein>
<reference evidence="1" key="1">
    <citation type="submission" date="2021-01" db="EMBL/GenBank/DDBJ databases">
        <title>Whole genome shotgun sequence of Actinoplanes ferrugineus NBRC 15555.</title>
        <authorList>
            <person name="Komaki H."/>
            <person name="Tamura T."/>
        </authorList>
    </citation>
    <scope>NUCLEOTIDE SEQUENCE</scope>
    <source>
        <strain evidence="1">NBRC 15555</strain>
    </source>
</reference>
<dbReference type="AlphaFoldDB" id="A0A919J199"/>
<dbReference type="Proteomes" id="UP000598174">
    <property type="component" value="Unassembled WGS sequence"/>
</dbReference>
<dbReference type="EMBL" id="BOMM01000044">
    <property type="protein sequence ID" value="GIE12911.1"/>
    <property type="molecule type" value="Genomic_DNA"/>
</dbReference>
<sequence length="113" mass="11930">MIRELTSAVFVLVLAVPVAGCRQAPPAATAAVVDNQAQQACDTLAAGYPKSSTAGKRLNLADDVFRWSGRSDNPAIVKQGSVVGKAANDSTEAWDRAAADFLQICRRAGWVKK</sequence>
<accession>A0A919J199</accession>
<name>A0A919J199_9ACTN</name>
<evidence type="ECO:0000313" key="2">
    <source>
        <dbReference type="Proteomes" id="UP000598174"/>
    </source>
</evidence>
<comment type="caution">
    <text evidence="1">The sequence shown here is derived from an EMBL/GenBank/DDBJ whole genome shotgun (WGS) entry which is preliminary data.</text>
</comment>
<keyword evidence="2" id="KW-1185">Reference proteome</keyword>
<organism evidence="1 2">
    <name type="scientific">Paractinoplanes ferrugineus</name>
    <dbReference type="NCBI Taxonomy" id="113564"/>
    <lineage>
        <taxon>Bacteria</taxon>
        <taxon>Bacillati</taxon>
        <taxon>Actinomycetota</taxon>
        <taxon>Actinomycetes</taxon>
        <taxon>Micromonosporales</taxon>
        <taxon>Micromonosporaceae</taxon>
        <taxon>Paractinoplanes</taxon>
    </lineage>
</organism>
<proteinExistence type="predicted"/>
<evidence type="ECO:0000313" key="1">
    <source>
        <dbReference type="EMBL" id="GIE12911.1"/>
    </source>
</evidence>
<gene>
    <name evidence="1" type="ORF">Afe05nite_47510</name>
</gene>